<reference evidence="24 25" key="1">
    <citation type="submission" date="2020-08" db="EMBL/GenBank/DDBJ databases">
        <title>Genomic Encyclopedia of Type Strains, Phase IV (KMG-IV): sequencing the most valuable type-strain genomes for metagenomic binning, comparative biology and taxonomic classification.</title>
        <authorList>
            <person name="Goeker M."/>
        </authorList>
    </citation>
    <scope>NUCLEOTIDE SEQUENCE [LARGE SCALE GENOMIC DNA]</scope>
    <source>
        <strain evidence="24 25">DSM 25799</strain>
    </source>
</reference>
<dbReference type="SUPFAM" id="SSF53850">
    <property type="entry name" value="Periplasmic binding protein-like II"/>
    <property type="match status" value="1"/>
</dbReference>
<feature type="binding site" evidence="19">
    <location>
        <position position="49"/>
    </location>
    <ligand>
        <name>substrate</name>
    </ligand>
</feature>
<dbReference type="PROSITE" id="PS51671">
    <property type="entry name" value="ACT"/>
    <property type="match status" value="1"/>
</dbReference>
<organism evidence="24 25">
    <name type="scientific">Catenisphaera adipataccumulans</name>
    <dbReference type="NCBI Taxonomy" id="700500"/>
    <lineage>
        <taxon>Bacteria</taxon>
        <taxon>Bacillati</taxon>
        <taxon>Bacillota</taxon>
        <taxon>Erysipelotrichia</taxon>
        <taxon>Erysipelotrichales</taxon>
        <taxon>Erysipelotrichaceae</taxon>
        <taxon>Catenisphaera</taxon>
    </lineage>
</organism>
<dbReference type="CDD" id="cd04905">
    <property type="entry name" value="ACT_CM-PDT"/>
    <property type="match status" value="1"/>
</dbReference>
<dbReference type="EC" id="4.2.1.51" evidence="6"/>
<dbReference type="Pfam" id="PF01842">
    <property type="entry name" value="ACT"/>
    <property type="match status" value="1"/>
</dbReference>
<feature type="binding site" evidence="19">
    <location>
        <position position="80"/>
    </location>
    <ligand>
        <name>substrate</name>
    </ligand>
</feature>
<feature type="domain" description="Prephenate dehydratase" evidence="22">
    <location>
        <begin position="92"/>
        <end position="267"/>
    </location>
</feature>
<dbReference type="Pfam" id="PF00800">
    <property type="entry name" value="PDT"/>
    <property type="match status" value="1"/>
</dbReference>
<dbReference type="UniPathway" id="UPA00120">
    <property type="reaction ID" value="UER00203"/>
</dbReference>
<keyword evidence="11" id="KW-0057">Aromatic amino acid biosynthesis</keyword>
<evidence type="ECO:0000256" key="2">
    <source>
        <dbReference type="ARBA" id="ARBA00002364"/>
    </source>
</evidence>
<evidence type="ECO:0000256" key="4">
    <source>
        <dbReference type="ARBA" id="ARBA00004741"/>
    </source>
</evidence>
<comment type="subcellular location">
    <subcellularLocation>
        <location evidence="3">Cytoplasm</location>
    </subcellularLocation>
</comment>
<dbReference type="PIRSF" id="PIRSF001500">
    <property type="entry name" value="Chor_mut_pdt_Ppr"/>
    <property type="match status" value="1"/>
</dbReference>
<feature type="site" description="Essential for prephenate dehydratase activity" evidence="20">
    <location>
        <position position="260"/>
    </location>
</feature>
<evidence type="ECO:0000256" key="12">
    <source>
        <dbReference type="ARBA" id="ARBA00023222"/>
    </source>
</evidence>
<evidence type="ECO:0000313" key="24">
    <source>
        <dbReference type="EMBL" id="MBB5182500.1"/>
    </source>
</evidence>
<evidence type="ECO:0000256" key="3">
    <source>
        <dbReference type="ARBA" id="ARBA00004496"/>
    </source>
</evidence>
<feature type="binding site" evidence="19">
    <location>
        <position position="84"/>
    </location>
    <ligand>
        <name>substrate</name>
    </ligand>
</feature>
<evidence type="ECO:0000256" key="5">
    <source>
        <dbReference type="ARBA" id="ARBA00004817"/>
    </source>
</evidence>
<comment type="function">
    <text evidence="2">Catalyzes the Claisen rearrangement of chorismate to prephenate and the decarboxylation/dehydration of prephenate to phenylpyruvate.</text>
</comment>
<proteinExistence type="predicted"/>
<evidence type="ECO:0000256" key="13">
    <source>
        <dbReference type="ARBA" id="ARBA00023235"/>
    </source>
</evidence>
<evidence type="ECO:0000259" key="21">
    <source>
        <dbReference type="PROSITE" id="PS51168"/>
    </source>
</evidence>
<dbReference type="PANTHER" id="PTHR21022:SF19">
    <property type="entry name" value="PREPHENATE DEHYDRATASE-RELATED"/>
    <property type="match status" value="1"/>
</dbReference>
<dbReference type="InterPro" id="IPR011279">
    <property type="entry name" value="Chorismate_mutase_GmP"/>
</dbReference>
<dbReference type="InterPro" id="IPR036979">
    <property type="entry name" value="CM_dom_sf"/>
</dbReference>
<dbReference type="EMBL" id="JACHHK010000002">
    <property type="protein sequence ID" value="MBB5182500.1"/>
    <property type="molecule type" value="Genomic_DNA"/>
</dbReference>
<evidence type="ECO:0000313" key="25">
    <source>
        <dbReference type="Proteomes" id="UP000539953"/>
    </source>
</evidence>
<evidence type="ECO:0000256" key="10">
    <source>
        <dbReference type="ARBA" id="ARBA00022605"/>
    </source>
</evidence>
<evidence type="ECO:0000256" key="14">
    <source>
        <dbReference type="ARBA" id="ARBA00023239"/>
    </source>
</evidence>
<feature type="domain" description="ACT" evidence="23">
    <location>
        <begin position="277"/>
        <end position="354"/>
    </location>
</feature>
<dbReference type="Gene3D" id="3.40.190.10">
    <property type="entry name" value="Periplasmic binding protein-like II"/>
    <property type="match status" value="2"/>
</dbReference>
<keyword evidence="10" id="KW-0028">Amino-acid biosynthesis</keyword>
<dbReference type="InterPro" id="IPR008242">
    <property type="entry name" value="Chor_mutase/pphenate_deHydtase"/>
</dbReference>
<keyword evidence="9" id="KW-0963">Cytoplasm</keyword>
<keyword evidence="14 24" id="KW-0456">Lyase</keyword>
<dbReference type="UniPathway" id="UPA00121">
    <property type="reaction ID" value="UER00345"/>
</dbReference>
<dbReference type="GO" id="GO:0004664">
    <property type="term" value="F:prephenate dehydratase activity"/>
    <property type="evidence" value="ECO:0007669"/>
    <property type="project" value="UniProtKB-EC"/>
</dbReference>
<dbReference type="Pfam" id="PF01817">
    <property type="entry name" value="CM_2"/>
    <property type="match status" value="1"/>
</dbReference>
<comment type="catalytic activity">
    <reaction evidence="1">
        <text>chorismate = prephenate</text>
        <dbReference type="Rhea" id="RHEA:13897"/>
        <dbReference type="ChEBI" id="CHEBI:29748"/>
        <dbReference type="ChEBI" id="CHEBI:29934"/>
        <dbReference type="EC" id="5.4.99.5"/>
    </reaction>
</comment>
<dbReference type="SUPFAM" id="SSF55021">
    <property type="entry name" value="ACT-like"/>
    <property type="match status" value="1"/>
</dbReference>
<dbReference type="PANTHER" id="PTHR21022">
    <property type="entry name" value="PREPHENATE DEHYDRATASE P PROTEIN"/>
    <property type="match status" value="1"/>
</dbReference>
<dbReference type="InterPro" id="IPR002701">
    <property type="entry name" value="CM_II_prokaryot"/>
</dbReference>
<keyword evidence="15" id="KW-0511">Multifunctional enzyme</keyword>
<feature type="binding site" evidence="19">
    <location>
        <position position="25"/>
    </location>
    <ligand>
        <name>substrate</name>
    </ligand>
</feature>
<evidence type="ECO:0000256" key="18">
    <source>
        <dbReference type="ARBA" id="ARBA00047848"/>
    </source>
</evidence>
<evidence type="ECO:0000259" key="23">
    <source>
        <dbReference type="PROSITE" id="PS51671"/>
    </source>
</evidence>
<dbReference type="PROSITE" id="PS51171">
    <property type="entry name" value="PREPHENATE_DEHYDR_3"/>
    <property type="match status" value="1"/>
</dbReference>
<dbReference type="InterPro" id="IPR001086">
    <property type="entry name" value="Preph_deHydtase"/>
</dbReference>
<feature type="binding site" evidence="19">
    <location>
        <position position="8"/>
    </location>
    <ligand>
        <name>substrate</name>
    </ligand>
</feature>
<dbReference type="GO" id="GO:0009094">
    <property type="term" value="P:L-phenylalanine biosynthetic process"/>
    <property type="evidence" value="ECO:0007669"/>
    <property type="project" value="UniProtKB-UniPathway"/>
</dbReference>
<dbReference type="GO" id="GO:0046417">
    <property type="term" value="P:chorismate metabolic process"/>
    <property type="evidence" value="ECO:0007669"/>
    <property type="project" value="InterPro"/>
</dbReference>
<dbReference type="CDD" id="cd13631">
    <property type="entry name" value="PBP2_Ct-PDT_like"/>
    <property type="match status" value="1"/>
</dbReference>
<dbReference type="RefSeq" id="WP_183327244.1">
    <property type="nucleotide sequence ID" value="NZ_JACHHK010000002.1"/>
</dbReference>
<feature type="binding site" evidence="19">
    <location>
        <position position="45"/>
    </location>
    <ligand>
        <name>substrate</name>
    </ligand>
</feature>
<evidence type="ECO:0000256" key="20">
    <source>
        <dbReference type="PIRSR" id="PIRSR001500-2"/>
    </source>
</evidence>
<gene>
    <name evidence="24" type="ORF">HNQ47_000519</name>
</gene>
<evidence type="ECO:0000256" key="17">
    <source>
        <dbReference type="ARBA" id="ARBA00031520"/>
    </source>
</evidence>
<dbReference type="AlphaFoldDB" id="A0A7W8FWA9"/>
<evidence type="ECO:0000256" key="15">
    <source>
        <dbReference type="ARBA" id="ARBA00023268"/>
    </source>
</evidence>
<comment type="pathway">
    <text evidence="5">Metabolic intermediate biosynthesis; prephenate biosynthesis; prephenate from chorismate: step 1/1.</text>
</comment>
<evidence type="ECO:0000256" key="16">
    <source>
        <dbReference type="ARBA" id="ARBA00031175"/>
    </source>
</evidence>
<dbReference type="Gene3D" id="1.20.59.10">
    <property type="entry name" value="Chorismate mutase"/>
    <property type="match status" value="1"/>
</dbReference>
<dbReference type="SMART" id="SM00830">
    <property type="entry name" value="CM_2"/>
    <property type="match status" value="1"/>
</dbReference>
<evidence type="ECO:0000256" key="1">
    <source>
        <dbReference type="ARBA" id="ARBA00000824"/>
    </source>
</evidence>
<keyword evidence="12" id="KW-0584">Phenylalanine biosynthesis</keyword>
<comment type="catalytic activity">
    <reaction evidence="18">
        <text>prephenate + H(+) = 3-phenylpyruvate + CO2 + H2O</text>
        <dbReference type="Rhea" id="RHEA:21648"/>
        <dbReference type="ChEBI" id="CHEBI:15377"/>
        <dbReference type="ChEBI" id="CHEBI:15378"/>
        <dbReference type="ChEBI" id="CHEBI:16526"/>
        <dbReference type="ChEBI" id="CHEBI:18005"/>
        <dbReference type="ChEBI" id="CHEBI:29934"/>
        <dbReference type="EC" id="4.2.1.51"/>
    </reaction>
</comment>
<dbReference type="InterPro" id="IPR036263">
    <property type="entry name" value="Chorismate_II_sf"/>
</dbReference>
<dbReference type="NCBIfam" id="TIGR01805">
    <property type="entry name" value="CM_mono_grmpos"/>
    <property type="match status" value="1"/>
</dbReference>
<dbReference type="GO" id="GO:0004106">
    <property type="term" value="F:chorismate mutase activity"/>
    <property type="evidence" value="ECO:0007669"/>
    <property type="project" value="UniProtKB-EC"/>
</dbReference>
<evidence type="ECO:0000256" key="8">
    <source>
        <dbReference type="ARBA" id="ARBA00021872"/>
    </source>
</evidence>
<sequence length="364" mass="41686">MNQLEEARHRIDVIDRQMADLYQQRMDAARDVLHYKKANGLPILDAKREQRVIEKNTQYITNPDYLPFYREFMKDVMSNSRRYQQTLMSQDIVAYAGVKGAFAHMVSERLFPGHPMRSCKSFDDVFQAVVNREAQYGVIPFENNNSGLVGEVLDALMKYPVYIHEMADQRIKQCLLGVPGATLKDVQYVYSKDQALAQAQKFLKPLQVQTVAYPNTALAARYVADEQDIHKAAIGARENADLYNLEILAEGIEENPENTTRFVIIGREPLMNGEHFSILFTIKHTSGSLARIIEIIAKYGLNMDSIQSRPIKGRPFEYFFFIEMDGSADAENTRKCLKELKPMCESYKALGTYPIIGERKDEKE</sequence>
<comment type="pathway">
    <text evidence="4">Amino-acid biosynthesis; L-phenylalanine biosynthesis; phenylpyruvate from prephenate: step 1/1.</text>
</comment>
<evidence type="ECO:0000259" key="22">
    <source>
        <dbReference type="PROSITE" id="PS51171"/>
    </source>
</evidence>
<dbReference type="Gene3D" id="3.30.70.260">
    <property type="match status" value="1"/>
</dbReference>
<evidence type="ECO:0000256" key="11">
    <source>
        <dbReference type="ARBA" id="ARBA00023141"/>
    </source>
</evidence>
<evidence type="ECO:0000256" key="19">
    <source>
        <dbReference type="PIRSR" id="PIRSR001500-1"/>
    </source>
</evidence>
<dbReference type="SUPFAM" id="SSF48600">
    <property type="entry name" value="Chorismate mutase II"/>
    <property type="match status" value="1"/>
</dbReference>
<comment type="caution">
    <text evidence="24">The sequence shown here is derived from an EMBL/GenBank/DDBJ whole genome shotgun (WGS) entry which is preliminary data.</text>
</comment>
<evidence type="ECO:0000256" key="9">
    <source>
        <dbReference type="ARBA" id="ARBA00022490"/>
    </source>
</evidence>
<dbReference type="PROSITE" id="PS51168">
    <property type="entry name" value="CHORISMATE_MUT_2"/>
    <property type="match status" value="1"/>
</dbReference>
<accession>A0A7W8FWA9</accession>
<keyword evidence="25" id="KW-1185">Reference proteome</keyword>
<feature type="binding site" evidence="19">
    <location>
        <position position="36"/>
    </location>
    <ligand>
        <name>substrate</name>
    </ligand>
</feature>
<keyword evidence="13 24" id="KW-0413">Isomerase</keyword>
<dbReference type="InterPro" id="IPR045865">
    <property type="entry name" value="ACT-like_dom_sf"/>
</dbReference>
<dbReference type="GO" id="GO:0005737">
    <property type="term" value="C:cytoplasm"/>
    <property type="evidence" value="ECO:0007669"/>
    <property type="project" value="UniProtKB-SubCell"/>
</dbReference>
<name>A0A7W8FWA9_9FIRM</name>
<protein>
    <recommendedName>
        <fullName evidence="7">Bifunctional chorismate mutase/prephenate dehydratase</fullName>
        <ecNumber evidence="6">4.2.1.51</ecNumber>
    </recommendedName>
    <alternativeName>
        <fullName evidence="17">Chorismate mutase-prephenate dehydratase</fullName>
    </alternativeName>
    <alternativeName>
        <fullName evidence="8">Prephenate dehydratase</fullName>
    </alternativeName>
    <alternativeName>
        <fullName evidence="16">p-protein</fullName>
    </alternativeName>
</protein>
<dbReference type="Proteomes" id="UP000539953">
    <property type="component" value="Unassembled WGS sequence"/>
</dbReference>
<evidence type="ECO:0000256" key="6">
    <source>
        <dbReference type="ARBA" id="ARBA00013147"/>
    </source>
</evidence>
<feature type="domain" description="Chorismate mutase" evidence="21">
    <location>
        <begin position="1"/>
        <end position="88"/>
    </location>
</feature>
<dbReference type="InterPro" id="IPR002912">
    <property type="entry name" value="ACT_dom"/>
</dbReference>
<evidence type="ECO:0000256" key="7">
    <source>
        <dbReference type="ARBA" id="ARBA00014401"/>
    </source>
</evidence>